<evidence type="ECO:0000313" key="2">
    <source>
        <dbReference type="Proteomes" id="UP000093352"/>
    </source>
</evidence>
<dbReference type="RefSeq" id="WP_068914191.1">
    <property type="nucleotide sequence ID" value="NZ_MBEW02000003.1"/>
</dbReference>
<dbReference type="InterPro" id="IPR016621">
    <property type="entry name" value="UCP014543"/>
</dbReference>
<proteinExistence type="predicted"/>
<accession>A0A371IN38</accession>
<dbReference type="AlphaFoldDB" id="A0A371IN38"/>
<dbReference type="Proteomes" id="UP000093352">
    <property type="component" value="Unassembled WGS sequence"/>
</dbReference>
<dbReference type="Pfam" id="PF12646">
    <property type="entry name" value="DUF3783"/>
    <property type="match status" value="1"/>
</dbReference>
<comment type="caution">
    <text evidence="1">The sequence shown here is derived from an EMBL/GenBank/DDBJ whole genome shotgun (WGS) entry which is preliminary data.</text>
</comment>
<protein>
    <submittedName>
        <fullName evidence="1">DUF3783 domain-containing protein</fullName>
    </submittedName>
</protein>
<evidence type="ECO:0000313" key="1">
    <source>
        <dbReference type="EMBL" id="RDY21908.1"/>
    </source>
</evidence>
<dbReference type="EMBL" id="MBEW02000003">
    <property type="protein sequence ID" value="RDY21908.1"/>
    <property type="molecule type" value="Genomic_DNA"/>
</dbReference>
<sequence length="124" mass="14954">MRKIILYLIDEDKLQRIKQAFLQEDIYIKTIDKTYLDLKLKDIFDDKGPESDKKLSTDEIYDNEFMLLDGFDDEQLKDLIFRFKSNIIARPITSVRTENNQNWVLSELLKEIFMENEYMKNMSK</sequence>
<name>A0A371IN38_9FIRM</name>
<dbReference type="STRING" id="1871336.BBG48_07210"/>
<keyword evidence="2" id="KW-1185">Reference proteome</keyword>
<organism evidence="1 2">
    <name type="scientific">Criibacterium bergeronii</name>
    <dbReference type="NCBI Taxonomy" id="1871336"/>
    <lineage>
        <taxon>Bacteria</taxon>
        <taxon>Bacillati</taxon>
        <taxon>Bacillota</taxon>
        <taxon>Clostridia</taxon>
        <taxon>Peptostreptococcales</taxon>
        <taxon>Filifactoraceae</taxon>
        <taxon>Criibacterium</taxon>
    </lineage>
</organism>
<gene>
    <name evidence="1" type="ORF">BBG48_002215</name>
</gene>
<reference evidence="1 2" key="1">
    <citation type="journal article" date="2016" name="Genome Announc.">
        <title>Draft Genome Sequence of Criibacterium bergeronii gen. nov., sp. nov., Strain CCRI-22567T, Isolated from a Vaginal Sample from a Woman with Bacterial Vaginosis.</title>
        <authorList>
            <person name="Maheux A.F."/>
            <person name="Berube E."/>
            <person name="Boudreau D.K."/>
            <person name="Raymond F."/>
            <person name="Corbeil J."/>
            <person name="Roy P.H."/>
            <person name="Boissinot M."/>
            <person name="Omar R.F."/>
        </authorList>
    </citation>
    <scope>NUCLEOTIDE SEQUENCE [LARGE SCALE GENOMIC DNA]</scope>
    <source>
        <strain evidence="1 2">CCRI-22567</strain>
    </source>
</reference>